<evidence type="ECO:0008006" key="5">
    <source>
        <dbReference type="Google" id="ProtNLM"/>
    </source>
</evidence>
<feature type="chain" id="PRO_5008276314" description="Secreted protein" evidence="2">
    <location>
        <begin position="22"/>
        <end position="115"/>
    </location>
</feature>
<keyword evidence="4" id="KW-1185">Reference proteome</keyword>
<gene>
    <name evidence="3" type="ORF">K457DRAFT_511757</name>
</gene>
<accession>A0A197JVY0</accession>
<evidence type="ECO:0000256" key="2">
    <source>
        <dbReference type="SAM" id="SignalP"/>
    </source>
</evidence>
<organism evidence="3 4">
    <name type="scientific">Linnemannia elongata AG-77</name>
    <dbReference type="NCBI Taxonomy" id="1314771"/>
    <lineage>
        <taxon>Eukaryota</taxon>
        <taxon>Fungi</taxon>
        <taxon>Fungi incertae sedis</taxon>
        <taxon>Mucoromycota</taxon>
        <taxon>Mortierellomycotina</taxon>
        <taxon>Mortierellomycetes</taxon>
        <taxon>Mortierellales</taxon>
        <taxon>Mortierellaceae</taxon>
        <taxon>Linnemannia</taxon>
    </lineage>
</organism>
<dbReference type="AlphaFoldDB" id="A0A197JVY0"/>
<protein>
    <recommendedName>
        <fullName evidence="5">Secreted protein</fullName>
    </recommendedName>
</protein>
<evidence type="ECO:0000256" key="1">
    <source>
        <dbReference type="SAM" id="MobiDB-lite"/>
    </source>
</evidence>
<name>A0A197JVY0_9FUNG</name>
<keyword evidence="2" id="KW-0732">Signal</keyword>
<proteinExistence type="predicted"/>
<reference evidence="3 4" key="1">
    <citation type="submission" date="2016-05" db="EMBL/GenBank/DDBJ databases">
        <title>Genome sequencing reveals origins of a unique bacterial endosymbiosis in the earliest lineages of terrestrial Fungi.</title>
        <authorList>
            <consortium name="DOE Joint Genome Institute"/>
            <person name="Uehling J."/>
            <person name="Gryganskyi A."/>
            <person name="Hameed K."/>
            <person name="Tschaplinski T."/>
            <person name="Misztal P."/>
            <person name="Wu S."/>
            <person name="Desiro A."/>
            <person name="Vande Pol N."/>
            <person name="Du Z.-Y."/>
            <person name="Zienkiewicz A."/>
            <person name="Zienkiewicz K."/>
            <person name="Morin E."/>
            <person name="Tisserant E."/>
            <person name="Splivallo R."/>
            <person name="Hainaut M."/>
            <person name="Henrissat B."/>
            <person name="Ohm R."/>
            <person name="Kuo A."/>
            <person name="Yan J."/>
            <person name="Lipzen A."/>
            <person name="Nolan M."/>
            <person name="Labutti K."/>
            <person name="Barry K."/>
            <person name="Goldstein A."/>
            <person name="Labbe J."/>
            <person name="Schadt C."/>
            <person name="Tuskan G."/>
            <person name="Grigoriev I."/>
            <person name="Martin F."/>
            <person name="Vilgalys R."/>
            <person name="Bonito G."/>
        </authorList>
    </citation>
    <scope>NUCLEOTIDE SEQUENCE [LARGE SCALE GENOMIC DNA]</scope>
    <source>
        <strain evidence="3 4">AG-77</strain>
    </source>
</reference>
<feature type="compositionally biased region" description="Basic and acidic residues" evidence="1">
    <location>
        <begin position="61"/>
        <end position="80"/>
    </location>
</feature>
<evidence type="ECO:0000313" key="4">
    <source>
        <dbReference type="Proteomes" id="UP000078512"/>
    </source>
</evidence>
<dbReference type="EMBL" id="KV442041">
    <property type="protein sequence ID" value="OAQ29462.1"/>
    <property type="molecule type" value="Genomic_DNA"/>
</dbReference>
<sequence length="115" mass="13064">MMLFVCLLLSLFLSFLPSVSILVPSAILMCPADKSRQHKVFFLSLSEFQVGREPLPFIQGAREKNTKKQQENEGGKRKGNDYGTVRSRIEREREREGTKRHVVIALEVVCLCLGL</sequence>
<feature type="signal peptide" evidence="2">
    <location>
        <begin position="1"/>
        <end position="21"/>
    </location>
</feature>
<feature type="region of interest" description="Disordered" evidence="1">
    <location>
        <begin position="59"/>
        <end position="95"/>
    </location>
</feature>
<dbReference type="Proteomes" id="UP000078512">
    <property type="component" value="Unassembled WGS sequence"/>
</dbReference>
<evidence type="ECO:0000313" key="3">
    <source>
        <dbReference type="EMBL" id="OAQ29462.1"/>
    </source>
</evidence>